<name>A0A553JQ47_SHEHA</name>
<dbReference type="OrthoDB" id="9785445at2"/>
<evidence type="ECO:0008006" key="3">
    <source>
        <dbReference type="Google" id="ProtNLM"/>
    </source>
</evidence>
<dbReference type="Proteomes" id="UP000318126">
    <property type="component" value="Unassembled WGS sequence"/>
</dbReference>
<evidence type="ECO:0000313" key="1">
    <source>
        <dbReference type="EMBL" id="TRY14558.1"/>
    </source>
</evidence>
<reference evidence="2" key="1">
    <citation type="submission" date="2019-07" db="EMBL/GenBank/DDBJ databases">
        <title>Shewanella sp. YLB-08 draft genomic sequence.</title>
        <authorList>
            <person name="Yu L."/>
        </authorList>
    </citation>
    <scope>NUCLEOTIDE SEQUENCE [LARGE SCALE GENOMIC DNA]</scope>
    <source>
        <strain evidence="2">JCM 20706</strain>
    </source>
</reference>
<gene>
    <name evidence="1" type="ORF">FN961_09130</name>
</gene>
<comment type="caution">
    <text evidence="1">The sequence shown here is derived from an EMBL/GenBank/DDBJ whole genome shotgun (WGS) entry which is preliminary data.</text>
</comment>
<protein>
    <recommendedName>
        <fullName evidence="3">Transmembrane cytochrome oxidase associated protein</fullName>
    </recommendedName>
</protein>
<proteinExistence type="predicted"/>
<evidence type="ECO:0000313" key="2">
    <source>
        <dbReference type="Proteomes" id="UP000318126"/>
    </source>
</evidence>
<dbReference type="EMBL" id="VKGK01000009">
    <property type="protein sequence ID" value="TRY14558.1"/>
    <property type="molecule type" value="Genomic_DNA"/>
</dbReference>
<accession>A0A553JQ47</accession>
<dbReference type="AlphaFoldDB" id="A0A553JQ47"/>
<sequence length="181" mass="19873">MNSPKKSGKKPLLILLLVFLLPVVAAKIVLSMNLYQGGATNKGELLSIGTSYASLAMENPKPKEWQLLYLLPEHCDQLCLDRLYILQQSHVALGREQDRVHTLILLSDKSDTSALSGILFETAKVSGSLAEMLNQQQMIIVDPLGSLVMSYPSVSGRDNQILQGKALVSDLRKMLKLSRVG</sequence>
<keyword evidence="2" id="KW-1185">Reference proteome</keyword>
<organism evidence="1 2">
    <name type="scientific">Shewanella hanedai</name>
    <name type="common">Alteromonas hanedai</name>
    <dbReference type="NCBI Taxonomy" id="25"/>
    <lineage>
        <taxon>Bacteria</taxon>
        <taxon>Pseudomonadati</taxon>
        <taxon>Pseudomonadota</taxon>
        <taxon>Gammaproteobacteria</taxon>
        <taxon>Alteromonadales</taxon>
        <taxon>Shewanellaceae</taxon>
        <taxon>Shewanella</taxon>
    </lineage>
</organism>
<dbReference type="RefSeq" id="WP_143564249.1">
    <property type="nucleotide sequence ID" value="NZ_BMPL01000007.1"/>
</dbReference>